<feature type="domain" description="BOP1 N-terminal" evidence="9">
    <location>
        <begin position="33"/>
        <end position="370"/>
    </location>
</feature>
<evidence type="ECO:0000259" key="9">
    <source>
        <dbReference type="SMART" id="SM01035"/>
    </source>
</evidence>
<dbReference type="Gene3D" id="2.130.10.10">
    <property type="entry name" value="YVTN repeat-like/Quinoprotein amine dehydrogenase"/>
    <property type="match status" value="1"/>
</dbReference>
<proteinExistence type="predicted"/>
<evidence type="ECO:0000256" key="7">
    <source>
        <dbReference type="PROSITE-ProRule" id="PRU00221"/>
    </source>
</evidence>
<feature type="region of interest" description="Disordered" evidence="8">
    <location>
        <begin position="252"/>
        <end position="279"/>
    </location>
</feature>
<dbReference type="PROSITE" id="PS00678">
    <property type="entry name" value="WD_REPEATS_1"/>
    <property type="match status" value="1"/>
</dbReference>
<keyword evidence="6" id="KW-0539">Nucleus</keyword>
<feature type="compositionally biased region" description="Acidic residues" evidence="8">
    <location>
        <begin position="454"/>
        <end position="469"/>
    </location>
</feature>
<dbReference type="Pfam" id="PF08145">
    <property type="entry name" value="BOP1NT"/>
    <property type="match status" value="2"/>
</dbReference>
<dbReference type="SUPFAM" id="SSF50978">
    <property type="entry name" value="WD40 repeat-like"/>
    <property type="match status" value="1"/>
</dbReference>
<keyword evidence="5" id="KW-0677">Repeat</keyword>
<keyword evidence="11" id="KW-1185">Reference proteome</keyword>
<reference evidence="10" key="1">
    <citation type="submission" date="2022-04" db="EMBL/GenBank/DDBJ databases">
        <authorList>
            <person name="Xu L."/>
            <person name="Lv Z."/>
        </authorList>
    </citation>
    <scope>NUCLEOTIDE SEQUENCE</scope>
    <source>
        <strain evidence="10">LV_2022a</strain>
    </source>
</reference>
<feature type="region of interest" description="Disordered" evidence="8">
    <location>
        <begin position="444"/>
        <end position="477"/>
    </location>
</feature>
<dbReference type="InterPro" id="IPR019775">
    <property type="entry name" value="WD40_repeat_CS"/>
</dbReference>
<gene>
    <name evidence="10" type="ORF">MN116_002628</name>
</gene>
<dbReference type="EMBL" id="JALJAT010000002">
    <property type="protein sequence ID" value="KAK4473874.1"/>
    <property type="molecule type" value="Genomic_DNA"/>
</dbReference>
<dbReference type="InterPro" id="IPR036322">
    <property type="entry name" value="WD40_repeat_dom_sf"/>
</dbReference>
<comment type="subcellular location">
    <subcellularLocation>
        <location evidence="1">Nucleus</location>
        <location evidence="1">Nucleolus</location>
    </subcellularLocation>
</comment>
<evidence type="ECO:0000256" key="2">
    <source>
        <dbReference type="ARBA" id="ARBA00022517"/>
    </source>
</evidence>
<dbReference type="GO" id="GO:0043021">
    <property type="term" value="F:ribonucleoprotein complex binding"/>
    <property type="evidence" value="ECO:0007669"/>
    <property type="project" value="TreeGrafter"/>
</dbReference>
<keyword evidence="2" id="KW-0690">Ribosome biogenesis</keyword>
<dbReference type="GO" id="GO:0030687">
    <property type="term" value="C:preribosome, large subunit precursor"/>
    <property type="evidence" value="ECO:0007669"/>
    <property type="project" value="TreeGrafter"/>
</dbReference>
<evidence type="ECO:0000256" key="5">
    <source>
        <dbReference type="ARBA" id="ARBA00022737"/>
    </source>
</evidence>
<evidence type="ECO:0000256" key="3">
    <source>
        <dbReference type="ARBA" id="ARBA00022552"/>
    </source>
</evidence>
<sequence>MLISSKSEDEYDFDSSDEEDVRNTVGNIPLQWYDSLAHIGYDTSGRPIMKPDVYNGKSDAIDEFLRNTNIEDNGSGIDWRCIRDPQTGQLVLLSDADLEIVHKSIRGEGITIDSKEGPFETWEEWFTKDVMDMPLTAHPPQKRSFIPSLLDRRRVGRMVHAIKSGWLVPKLPSWALSDPNNVDELRRYGAYMASGNPDILEADYEEEPLSFSSFDVSSYVFPDVWNNQDNENDQVDVTPSWKLKLPMLASDYRPPRPRPYQKAPEEPLPGHIASYNPPPEFLLSKDDEKKVMKAWRERVRDGHVSRIPPQMPRKFSCLRHVPFSERYLYEREERVKDLIMATRFEKQRVSTTPEAMLPLIPSLSQLRPYPSHIGLQYSGHTGRVTSLSISPCGQWLASISPSDGYLRIWETSTNYCFRAYRLSDPCIREKVRAKQQQQVKVIEKQNHDGLQMNDADEEVMSQPSDDEENWSPSSPSACVSWNPNSELHLLAAAIGTQLFIINPALGDRVRVSHTETSLLKWWSEMNANIANISVLTDNKTEDIEETDANIPSKQLRLDNSEMDVDDQSDDESEMKTMAKWTIKMPPSTQSMNKTARSKTSERHRIIITVFDPIISLDWHPKGDYLLTLSRPILSSHIRSRSAKRLLLHRLSKMSSQTPFSATGKPVEWKQAGFHPTGKPHLFIASPRAVRIYDLVEQKELRCLRLESSSSFISSMALHPSGDHLVVGSYDGRFNWFDIELGNVPFKKLQLNHGAIRQLAIHNRRPLVSVALSDGTILIIHGKVIDDLLSKPVVIPVQLIRTGQPSSQSNVFSTVFHPRQPHVYSGGEDGSIKQFVAWK</sequence>
<dbReference type="Pfam" id="PF00400">
    <property type="entry name" value="WD40"/>
    <property type="match status" value="3"/>
</dbReference>
<dbReference type="Proteomes" id="UP001292079">
    <property type="component" value="Unassembled WGS sequence"/>
</dbReference>
<evidence type="ECO:0000256" key="1">
    <source>
        <dbReference type="ARBA" id="ARBA00004604"/>
    </source>
</evidence>
<dbReference type="InterPro" id="IPR028598">
    <property type="entry name" value="BOP1/Erb1"/>
</dbReference>
<evidence type="ECO:0000256" key="8">
    <source>
        <dbReference type="SAM" id="MobiDB-lite"/>
    </source>
</evidence>
<keyword evidence="4 7" id="KW-0853">WD repeat</keyword>
<evidence type="ECO:0000256" key="6">
    <source>
        <dbReference type="ARBA" id="ARBA00023242"/>
    </source>
</evidence>
<accession>A0AAE2D7A7</accession>
<dbReference type="PANTHER" id="PTHR17605">
    <property type="entry name" value="RIBOSOME BIOGENESIS PROTEIN BOP1 BLOCK OF PROLIFERATION 1 PROTEIN"/>
    <property type="match status" value="1"/>
</dbReference>
<feature type="compositionally biased region" description="Acidic residues" evidence="8">
    <location>
        <begin position="9"/>
        <end position="20"/>
    </location>
</feature>
<evidence type="ECO:0000313" key="11">
    <source>
        <dbReference type="Proteomes" id="UP001292079"/>
    </source>
</evidence>
<dbReference type="SMART" id="SM01035">
    <property type="entry name" value="BOP1NT"/>
    <property type="match status" value="1"/>
</dbReference>
<feature type="region of interest" description="Disordered" evidence="8">
    <location>
        <begin position="1"/>
        <end position="20"/>
    </location>
</feature>
<dbReference type="SMART" id="SM00320">
    <property type="entry name" value="WD40"/>
    <property type="match status" value="5"/>
</dbReference>
<dbReference type="AlphaFoldDB" id="A0AAE2D7A7"/>
<dbReference type="PANTHER" id="PTHR17605:SF0">
    <property type="entry name" value="RIBOSOME BIOGENESIS PROTEIN BOP1"/>
    <property type="match status" value="1"/>
</dbReference>
<comment type="caution">
    <text evidence="10">The sequence shown here is derived from an EMBL/GenBank/DDBJ whole genome shotgun (WGS) entry which is preliminary data.</text>
</comment>
<feature type="repeat" description="WD" evidence="7">
    <location>
        <begin position="377"/>
        <end position="419"/>
    </location>
</feature>
<dbReference type="GO" id="GO:0070545">
    <property type="term" value="C:PeBoW complex"/>
    <property type="evidence" value="ECO:0007669"/>
    <property type="project" value="TreeGrafter"/>
</dbReference>
<dbReference type="InterPro" id="IPR015943">
    <property type="entry name" value="WD40/YVTN_repeat-like_dom_sf"/>
</dbReference>
<evidence type="ECO:0000313" key="10">
    <source>
        <dbReference type="EMBL" id="KAK4473874.1"/>
    </source>
</evidence>
<dbReference type="InterPro" id="IPR001680">
    <property type="entry name" value="WD40_rpt"/>
</dbReference>
<name>A0AAE2D7A7_SCHME</name>
<reference evidence="10" key="2">
    <citation type="journal article" date="2023" name="Infect Dis Poverty">
        <title>Chromosome-scale genome of the human blood fluke Schistosoma mekongi and its implications for public health.</title>
        <authorList>
            <person name="Zhou M."/>
            <person name="Xu L."/>
            <person name="Xu D."/>
            <person name="Chen W."/>
            <person name="Khan J."/>
            <person name="Hu Y."/>
            <person name="Huang H."/>
            <person name="Wei H."/>
            <person name="Zhang Y."/>
            <person name="Chusongsang P."/>
            <person name="Tanasarnprasert K."/>
            <person name="Hu X."/>
            <person name="Limpanont Y."/>
            <person name="Lv Z."/>
        </authorList>
    </citation>
    <scope>NUCLEOTIDE SEQUENCE</scope>
    <source>
        <strain evidence="10">LV_2022a</strain>
    </source>
</reference>
<dbReference type="GO" id="GO:0000463">
    <property type="term" value="P:maturation of LSU-rRNA from tricistronic rRNA transcript (SSU-rRNA, 5.8S rRNA, LSU-rRNA)"/>
    <property type="evidence" value="ECO:0007669"/>
    <property type="project" value="TreeGrafter"/>
</dbReference>
<keyword evidence="3" id="KW-0698">rRNA processing</keyword>
<organism evidence="10 11">
    <name type="scientific">Schistosoma mekongi</name>
    <name type="common">Parasitic worm</name>
    <dbReference type="NCBI Taxonomy" id="38744"/>
    <lineage>
        <taxon>Eukaryota</taxon>
        <taxon>Metazoa</taxon>
        <taxon>Spiralia</taxon>
        <taxon>Lophotrochozoa</taxon>
        <taxon>Platyhelminthes</taxon>
        <taxon>Trematoda</taxon>
        <taxon>Digenea</taxon>
        <taxon>Strigeidida</taxon>
        <taxon>Schistosomatoidea</taxon>
        <taxon>Schistosomatidae</taxon>
        <taxon>Schistosoma</taxon>
    </lineage>
</organism>
<evidence type="ECO:0000256" key="4">
    <source>
        <dbReference type="ARBA" id="ARBA00022574"/>
    </source>
</evidence>
<protein>
    <recommendedName>
        <fullName evidence="9">BOP1 N-terminal domain-containing protein</fullName>
    </recommendedName>
</protein>
<dbReference type="InterPro" id="IPR012953">
    <property type="entry name" value="BOP1_N_dom"/>
</dbReference>
<dbReference type="PROSITE" id="PS50082">
    <property type="entry name" value="WD_REPEATS_2"/>
    <property type="match status" value="1"/>
</dbReference>